<accession>A0A1G7PDL6</accession>
<reference evidence="2 3" key="1">
    <citation type="submission" date="2016-10" db="EMBL/GenBank/DDBJ databases">
        <authorList>
            <person name="de Groot N.N."/>
        </authorList>
    </citation>
    <scope>NUCLEOTIDE SEQUENCE [LARGE SCALE GENOMIC DNA]</scope>
    <source>
        <strain evidence="2 3">R5</strain>
    </source>
</reference>
<dbReference type="AlphaFoldDB" id="A0A1G7PDL6"/>
<dbReference type="Pfam" id="PF21834">
    <property type="entry name" value="DUF6894"/>
    <property type="match status" value="1"/>
</dbReference>
<dbReference type="EMBL" id="FMZW01000078">
    <property type="protein sequence ID" value="SDF84373.1"/>
    <property type="molecule type" value="Genomic_DNA"/>
</dbReference>
<evidence type="ECO:0000313" key="3">
    <source>
        <dbReference type="Proteomes" id="UP000199245"/>
    </source>
</evidence>
<organism evidence="2 3">
    <name type="scientific">Bradyrhizobium brasilense</name>
    <dbReference type="NCBI Taxonomy" id="1419277"/>
    <lineage>
        <taxon>Bacteria</taxon>
        <taxon>Pseudomonadati</taxon>
        <taxon>Pseudomonadota</taxon>
        <taxon>Alphaproteobacteria</taxon>
        <taxon>Hyphomicrobiales</taxon>
        <taxon>Nitrobacteraceae</taxon>
        <taxon>Bradyrhizobium</taxon>
    </lineage>
</organism>
<dbReference type="InterPro" id="IPR054189">
    <property type="entry name" value="DUF6894"/>
</dbReference>
<dbReference type="RefSeq" id="WP_080583277.1">
    <property type="nucleotide sequence ID" value="NZ_FMZW01000078.1"/>
</dbReference>
<feature type="domain" description="DUF6894" evidence="1">
    <location>
        <begin position="3"/>
        <end position="71"/>
    </location>
</feature>
<evidence type="ECO:0000313" key="2">
    <source>
        <dbReference type="EMBL" id="SDF84373.1"/>
    </source>
</evidence>
<name>A0A1G7PDL6_9BRAD</name>
<protein>
    <recommendedName>
        <fullName evidence="1">DUF6894 domain-containing protein</fullName>
    </recommendedName>
</protein>
<gene>
    <name evidence="2" type="ORF">SAMN05216337_107812</name>
</gene>
<sequence>MPRYFFHIEHGKRYADETGVDLPGKDAAWKEATFTAGQLLQDLDGALKPGQEWRLEVTDEAANPICVVHVFAERH</sequence>
<proteinExistence type="predicted"/>
<dbReference type="Proteomes" id="UP000199245">
    <property type="component" value="Unassembled WGS sequence"/>
</dbReference>
<evidence type="ECO:0000259" key="1">
    <source>
        <dbReference type="Pfam" id="PF21834"/>
    </source>
</evidence>